<feature type="non-terminal residue" evidence="4">
    <location>
        <position position="1"/>
    </location>
</feature>
<reference evidence="4 5" key="1">
    <citation type="journal article" date="2023" name="Plants (Basel)">
        <title>Bridging the Gap: Combining Genomics and Transcriptomics Approaches to Understand Stylosanthes scabra, an Orphan Legume from the Brazilian Caatinga.</title>
        <authorList>
            <person name="Ferreira-Neto J.R.C."/>
            <person name="da Silva M.D."/>
            <person name="Binneck E."/>
            <person name="de Melo N.F."/>
            <person name="da Silva R.H."/>
            <person name="de Melo A.L.T.M."/>
            <person name="Pandolfi V."/>
            <person name="Bustamante F.O."/>
            <person name="Brasileiro-Vidal A.C."/>
            <person name="Benko-Iseppon A.M."/>
        </authorList>
    </citation>
    <scope>NUCLEOTIDE SEQUENCE [LARGE SCALE GENOMIC DNA]</scope>
    <source>
        <tissue evidence="4">Leaves</tissue>
    </source>
</reference>
<sequence length="345" mass="39022">TQMSVNIRNSRRVNSDSDPSPDTAMFVAAMNSMATAMRDSTAAMRESVAATNRAIGGDNDPENGNGRNDRLMTLATFLKVNPPSFSGATNVTKVDDWFHEMERSLRAQQEKLSLLGQDFELSFIRNTFLLLDLCHFSKIGQGNPAEFEEWKCIKYEAGLHEELLTFVGPMEIRNFAELVNKSQLAEYCTAKLAVARTSRQDQRRKKFYRNLAPEGQGFKRKGQSQRQFLQGEGRVQHGPECAKCGGHHVDKQCLFGIGICYNCGGSGDLARDCQYKRNEYMPPRLQPALPRPQQQGRVFAMKAKNDNGSLPNRNHEETEEEEENREQRKLESSYKESKLIQGNIK</sequence>
<proteinExistence type="predicted"/>
<protein>
    <recommendedName>
        <fullName evidence="3">CCHC-type domain-containing protein</fullName>
    </recommendedName>
</protein>
<keyword evidence="1" id="KW-0863">Zinc-finger</keyword>
<keyword evidence="1" id="KW-0862">Zinc</keyword>
<feature type="region of interest" description="Disordered" evidence="2">
    <location>
        <begin position="1"/>
        <end position="22"/>
    </location>
</feature>
<feature type="compositionally biased region" description="Basic and acidic residues" evidence="2">
    <location>
        <begin position="325"/>
        <end position="338"/>
    </location>
</feature>
<accession>A0ABU6SXM5</accession>
<evidence type="ECO:0000313" key="5">
    <source>
        <dbReference type="Proteomes" id="UP001341840"/>
    </source>
</evidence>
<evidence type="ECO:0000256" key="1">
    <source>
        <dbReference type="PROSITE-ProRule" id="PRU00047"/>
    </source>
</evidence>
<dbReference type="Proteomes" id="UP001341840">
    <property type="component" value="Unassembled WGS sequence"/>
</dbReference>
<organism evidence="4 5">
    <name type="scientific">Stylosanthes scabra</name>
    <dbReference type="NCBI Taxonomy" id="79078"/>
    <lineage>
        <taxon>Eukaryota</taxon>
        <taxon>Viridiplantae</taxon>
        <taxon>Streptophyta</taxon>
        <taxon>Embryophyta</taxon>
        <taxon>Tracheophyta</taxon>
        <taxon>Spermatophyta</taxon>
        <taxon>Magnoliopsida</taxon>
        <taxon>eudicotyledons</taxon>
        <taxon>Gunneridae</taxon>
        <taxon>Pentapetalae</taxon>
        <taxon>rosids</taxon>
        <taxon>fabids</taxon>
        <taxon>Fabales</taxon>
        <taxon>Fabaceae</taxon>
        <taxon>Papilionoideae</taxon>
        <taxon>50 kb inversion clade</taxon>
        <taxon>dalbergioids sensu lato</taxon>
        <taxon>Dalbergieae</taxon>
        <taxon>Pterocarpus clade</taxon>
        <taxon>Stylosanthes</taxon>
    </lineage>
</organism>
<dbReference type="EMBL" id="JASCZI010063314">
    <property type="protein sequence ID" value="MED6141216.1"/>
    <property type="molecule type" value="Genomic_DNA"/>
</dbReference>
<feature type="domain" description="CCHC-type" evidence="3">
    <location>
        <begin position="260"/>
        <end position="273"/>
    </location>
</feature>
<gene>
    <name evidence="4" type="ORF">PIB30_101043</name>
</gene>
<dbReference type="InterPro" id="IPR001878">
    <property type="entry name" value="Znf_CCHC"/>
</dbReference>
<feature type="non-terminal residue" evidence="4">
    <location>
        <position position="345"/>
    </location>
</feature>
<comment type="caution">
    <text evidence="4">The sequence shown here is derived from an EMBL/GenBank/DDBJ whole genome shotgun (WGS) entry which is preliminary data.</text>
</comment>
<evidence type="ECO:0000259" key="3">
    <source>
        <dbReference type="PROSITE" id="PS50158"/>
    </source>
</evidence>
<feature type="region of interest" description="Disordered" evidence="2">
    <location>
        <begin position="301"/>
        <end position="345"/>
    </location>
</feature>
<keyword evidence="5" id="KW-1185">Reference proteome</keyword>
<dbReference type="PROSITE" id="PS50158">
    <property type="entry name" value="ZF_CCHC"/>
    <property type="match status" value="1"/>
</dbReference>
<keyword evidence="1" id="KW-0479">Metal-binding</keyword>
<evidence type="ECO:0000256" key="2">
    <source>
        <dbReference type="SAM" id="MobiDB-lite"/>
    </source>
</evidence>
<name>A0ABU6SXM5_9FABA</name>
<evidence type="ECO:0000313" key="4">
    <source>
        <dbReference type="EMBL" id="MED6141216.1"/>
    </source>
</evidence>